<evidence type="ECO:0000313" key="2">
    <source>
        <dbReference type="Proteomes" id="UP000643165"/>
    </source>
</evidence>
<evidence type="ECO:0000313" key="1">
    <source>
        <dbReference type="EMBL" id="GIJ23024.1"/>
    </source>
</evidence>
<reference evidence="1 2" key="1">
    <citation type="submission" date="2021-01" db="EMBL/GenBank/DDBJ databases">
        <title>Whole genome shotgun sequence of Verrucosispora lutea NBRC 106530.</title>
        <authorList>
            <person name="Komaki H."/>
            <person name="Tamura T."/>
        </authorList>
    </citation>
    <scope>NUCLEOTIDE SEQUENCE [LARGE SCALE GENOMIC DNA]</scope>
    <source>
        <strain evidence="1 2">NBRC 106530</strain>
    </source>
</reference>
<accession>A0ABQ4IYP1</accession>
<dbReference type="Proteomes" id="UP000643165">
    <property type="component" value="Unassembled WGS sequence"/>
</dbReference>
<dbReference type="EMBL" id="BOPB01000020">
    <property type="protein sequence ID" value="GIJ23024.1"/>
    <property type="molecule type" value="Genomic_DNA"/>
</dbReference>
<proteinExistence type="predicted"/>
<organism evidence="1 2">
    <name type="scientific">Micromonospora lutea</name>
    <dbReference type="NCBI Taxonomy" id="419825"/>
    <lineage>
        <taxon>Bacteria</taxon>
        <taxon>Bacillati</taxon>
        <taxon>Actinomycetota</taxon>
        <taxon>Actinomycetes</taxon>
        <taxon>Micromonosporales</taxon>
        <taxon>Micromonosporaceae</taxon>
        <taxon>Micromonospora</taxon>
    </lineage>
</organism>
<protein>
    <submittedName>
        <fullName evidence="1">Uncharacterized protein</fullName>
    </submittedName>
</protein>
<comment type="caution">
    <text evidence="1">The sequence shown here is derived from an EMBL/GenBank/DDBJ whole genome shotgun (WGS) entry which is preliminary data.</text>
</comment>
<sequence length="126" mass="13080">MEDQLVVAVVGALAAKGAEALASGARTATAALARLIRSRLRSGTPEGDALTAAMAHPSERDHQVAVASFLAEEMSRDPAFDAAVRAAWLRLLVPVPKSANANVVNNFSGTAERVVQAGDVRGDITF</sequence>
<name>A0ABQ4IYP1_9ACTN</name>
<keyword evidence="2" id="KW-1185">Reference proteome</keyword>
<gene>
    <name evidence="1" type="ORF">Vlu01_36480</name>
</gene>